<evidence type="ECO:0000313" key="2">
    <source>
        <dbReference type="Proteomes" id="UP001597083"/>
    </source>
</evidence>
<dbReference type="Proteomes" id="UP001597083">
    <property type="component" value="Unassembled WGS sequence"/>
</dbReference>
<comment type="caution">
    <text evidence="1">The sequence shown here is derived from an EMBL/GenBank/DDBJ whole genome shotgun (WGS) entry which is preliminary data.</text>
</comment>
<accession>A0ABW3CMZ2</accession>
<organism evidence="1 2">
    <name type="scientific">Actinomadura adrarensis</name>
    <dbReference type="NCBI Taxonomy" id="1819600"/>
    <lineage>
        <taxon>Bacteria</taxon>
        <taxon>Bacillati</taxon>
        <taxon>Actinomycetota</taxon>
        <taxon>Actinomycetes</taxon>
        <taxon>Streptosporangiales</taxon>
        <taxon>Thermomonosporaceae</taxon>
        <taxon>Actinomadura</taxon>
    </lineage>
</organism>
<name>A0ABW3CMZ2_9ACTN</name>
<gene>
    <name evidence="1" type="ORF">ACFQ07_26860</name>
</gene>
<keyword evidence="2" id="KW-1185">Reference proteome</keyword>
<proteinExistence type="predicted"/>
<reference evidence="2" key="1">
    <citation type="journal article" date="2019" name="Int. J. Syst. Evol. Microbiol.">
        <title>The Global Catalogue of Microorganisms (GCM) 10K type strain sequencing project: providing services to taxonomists for standard genome sequencing and annotation.</title>
        <authorList>
            <consortium name="The Broad Institute Genomics Platform"/>
            <consortium name="The Broad Institute Genome Sequencing Center for Infectious Disease"/>
            <person name="Wu L."/>
            <person name="Ma J."/>
        </authorList>
    </citation>
    <scope>NUCLEOTIDE SEQUENCE [LARGE SCALE GENOMIC DNA]</scope>
    <source>
        <strain evidence="2">JCM 31696</strain>
    </source>
</reference>
<dbReference type="EMBL" id="JBHTIR010003842">
    <property type="protein sequence ID" value="MFD0855890.1"/>
    <property type="molecule type" value="Genomic_DNA"/>
</dbReference>
<protein>
    <submittedName>
        <fullName evidence="1">Uncharacterized protein</fullName>
    </submittedName>
</protein>
<sequence>MAEQLAPKINPVYRQMVQVHGRAGAWADAIPTLVGALAEEDVAVTSAQKDGLRSLLVFRSEPLKYLEQLRIID</sequence>
<evidence type="ECO:0000313" key="1">
    <source>
        <dbReference type="EMBL" id="MFD0855890.1"/>
    </source>
</evidence>